<protein>
    <submittedName>
        <fullName evidence="3">PAS domain S-box-containing protein</fullName>
    </submittedName>
</protein>
<dbReference type="InterPro" id="IPR001932">
    <property type="entry name" value="PPM-type_phosphatase-like_dom"/>
</dbReference>
<dbReference type="SMART" id="SM00091">
    <property type="entry name" value="PAS"/>
    <property type="match status" value="2"/>
</dbReference>
<keyword evidence="1" id="KW-0378">Hydrolase</keyword>
<dbReference type="PANTHER" id="PTHR43156:SF2">
    <property type="entry name" value="STAGE II SPORULATION PROTEIN E"/>
    <property type="match status" value="1"/>
</dbReference>
<keyword evidence="4" id="KW-1185">Reference proteome</keyword>
<comment type="caution">
    <text evidence="3">The sequence shown here is derived from an EMBL/GenBank/DDBJ whole genome shotgun (WGS) entry which is preliminary data.</text>
</comment>
<evidence type="ECO:0000313" key="4">
    <source>
        <dbReference type="Proteomes" id="UP001206483"/>
    </source>
</evidence>
<dbReference type="InterPro" id="IPR036457">
    <property type="entry name" value="PPM-type-like_dom_sf"/>
</dbReference>
<dbReference type="RefSeq" id="WP_253800601.1">
    <property type="nucleotide sequence ID" value="NZ_BAAAUB010000016.1"/>
</dbReference>
<reference evidence="3 4" key="1">
    <citation type="submission" date="2022-06" db="EMBL/GenBank/DDBJ databases">
        <title>Sequencing the genomes of 1000 actinobacteria strains.</title>
        <authorList>
            <person name="Klenk H.-P."/>
        </authorList>
    </citation>
    <scope>NUCLEOTIDE SEQUENCE [LARGE SCALE GENOMIC DNA]</scope>
    <source>
        <strain evidence="3 4">DSM 41656</strain>
    </source>
</reference>
<dbReference type="SUPFAM" id="SSF55785">
    <property type="entry name" value="PYP-like sensor domain (PAS domain)"/>
    <property type="match status" value="1"/>
</dbReference>
<dbReference type="InterPro" id="IPR013655">
    <property type="entry name" value="PAS_fold_3"/>
</dbReference>
<accession>A0ABT1J3J0</accession>
<dbReference type="Proteomes" id="UP001206483">
    <property type="component" value="Unassembled WGS sequence"/>
</dbReference>
<sequence>MPEPQLTPEVFDRAIAVIALTAGRNHRLVYANEAFRDLFGDRPLGLPAREVFGEAGAERLVETLDLVLADGTARQVTSHLTVDAPEAAEDPDAAGHRHFVHSCSPAVSRFGAGVLIAAIDTTEQVHSAHQAQLLSIERLHALERYEALVSAVSQMVWLVQPDGVMTELVPGWQEFTGRPWRETMDEGWLEAIHPRDRARLVEAWAEAAADRPSMMEHTFRVATATGDFRHVKARAVPILRDDRLVEWIGATTDIEDHWRARLRERLLARAGEVTEAERPEDAFAATAAAVVPELTDACAVFLLARPDEGGSDDPLVGIRIASVARPGLPTLPPLVRQSYRLGVQARQAVTERWPLLLTFPAGEVPSGAVPEMSARWLVAAAATSLTLLPIEVDGTVVALAAAAGCGGSPPPGRADIELMREVLQKAQGPLRQALELQRTRHAALVLQRALLTAPPKVEGADLAARYLPGSRTAEVGGDWYDAFTLPDGSLALTIGDVAGHDLAAATTMGQLRSMLRSVAYTRTHRRSPAEALAQLDAAAEGLGVAAFATAVHAHLRRGADGSWEAAWSNAGHPPPLLVPAEGEPRLLESAEADVPLCVDPLRSRQTHRQSIGPGDTLVLYTDGLVEVPGEDLADGIARLREAAARARALPVGELCDRLITEVADVRDDIALIAFRAR</sequence>
<dbReference type="InterPro" id="IPR000014">
    <property type="entry name" value="PAS"/>
</dbReference>
<dbReference type="Gene3D" id="3.60.40.10">
    <property type="entry name" value="PPM-type phosphatase domain"/>
    <property type="match status" value="1"/>
</dbReference>
<name>A0ABT1J3J0_9ACTN</name>
<dbReference type="CDD" id="cd00130">
    <property type="entry name" value="PAS"/>
    <property type="match status" value="1"/>
</dbReference>
<dbReference type="NCBIfam" id="TIGR00229">
    <property type="entry name" value="sensory_box"/>
    <property type="match status" value="1"/>
</dbReference>
<dbReference type="PANTHER" id="PTHR43156">
    <property type="entry name" value="STAGE II SPORULATION PROTEIN E-RELATED"/>
    <property type="match status" value="1"/>
</dbReference>
<evidence type="ECO:0000313" key="3">
    <source>
        <dbReference type="EMBL" id="MCP2311993.1"/>
    </source>
</evidence>
<evidence type="ECO:0000256" key="1">
    <source>
        <dbReference type="ARBA" id="ARBA00022801"/>
    </source>
</evidence>
<dbReference type="InterPro" id="IPR052016">
    <property type="entry name" value="Bact_Sigma-Reg"/>
</dbReference>
<dbReference type="PROSITE" id="PS50112">
    <property type="entry name" value="PAS"/>
    <property type="match status" value="1"/>
</dbReference>
<dbReference type="Pfam" id="PF08447">
    <property type="entry name" value="PAS_3"/>
    <property type="match status" value="1"/>
</dbReference>
<dbReference type="InterPro" id="IPR013656">
    <property type="entry name" value="PAS_4"/>
</dbReference>
<dbReference type="Pfam" id="PF07228">
    <property type="entry name" value="SpoIIE"/>
    <property type="match status" value="1"/>
</dbReference>
<dbReference type="EMBL" id="JAMZDX010000004">
    <property type="protein sequence ID" value="MCP2311993.1"/>
    <property type="molecule type" value="Genomic_DNA"/>
</dbReference>
<dbReference type="Pfam" id="PF08448">
    <property type="entry name" value="PAS_4"/>
    <property type="match status" value="1"/>
</dbReference>
<proteinExistence type="predicted"/>
<feature type="domain" description="PAS" evidence="2">
    <location>
        <begin position="141"/>
        <end position="211"/>
    </location>
</feature>
<dbReference type="Gene3D" id="3.30.450.20">
    <property type="entry name" value="PAS domain"/>
    <property type="match status" value="2"/>
</dbReference>
<gene>
    <name evidence="3" type="ORF">FHR36_005156</name>
</gene>
<dbReference type="InterPro" id="IPR035965">
    <property type="entry name" value="PAS-like_dom_sf"/>
</dbReference>
<dbReference type="SMART" id="SM00331">
    <property type="entry name" value="PP2C_SIG"/>
    <property type="match status" value="1"/>
</dbReference>
<organism evidence="3 4">
    <name type="scientific">Kitasatospora paracochleata</name>
    <dbReference type="NCBI Taxonomy" id="58354"/>
    <lineage>
        <taxon>Bacteria</taxon>
        <taxon>Bacillati</taxon>
        <taxon>Actinomycetota</taxon>
        <taxon>Actinomycetes</taxon>
        <taxon>Kitasatosporales</taxon>
        <taxon>Streptomycetaceae</taxon>
        <taxon>Kitasatospora</taxon>
    </lineage>
</organism>
<dbReference type="SUPFAM" id="SSF81606">
    <property type="entry name" value="PP2C-like"/>
    <property type="match status" value="1"/>
</dbReference>
<evidence type="ECO:0000259" key="2">
    <source>
        <dbReference type="PROSITE" id="PS50112"/>
    </source>
</evidence>